<dbReference type="Pfam" id="PF17838">
    <property type="entry name" value="PH_16"/>
    <property type="match status" value="1"/>
</dbReference>
<dbReference type="GO" id="GO:0007186">
    <property type="term" value="P:G protein-coupled receptor signaling pathway"/>
    <property type="evidence" value="ECO:0007669"/>
    <property type="project" value="TreeGrafter"/>
</dbReference>
<evidence type="ECO:0000256" key="1">
    <source>
        <dbReference type="ARBA" id="ARBA00004370"/>
    </source>
</evidence>
<keyword evidence="7" id="KW-0479">Metal-binding</keyword>
<evidence type="ECO:0000313" key="18">
    <source>
        <dbReference type="Proteomes" id="UP001201812"/>
    </source>
</evidence>
<feature type="region of interest" description="Disordered" evidence="11">
    <location>
        <begin position="751"/>
        <end position="828"/>
    </location>
</feature>
<dbReference type="GO" id="GO:0005737">
    <property type="term" value="C:cytoplasm"/>
    <property type="evidence" value="ECO:0007669"/>
    <property type="project" value="UniProtKB-SubCell"/>
</dbReference>
<dbReference type="Gene3D" id="1.10.167.10">
    <property type="entry name" value="Regulator of G-protein Signalling 4, domain 2"/>
    <property type="match status" value="1"/>
</dbReference>
<dbReference type="SUPFAM" id="SSF48065">
    <property type="entry name" value="DBL homology domain (DH-domain)"/>
    <property type="match status" value="1"/>
</dbReference>
<keyword evidence="5" id="KW-0597">Phosphoprotein</keyword>
<dbReference type="CDD" id="cd23069">
    <property type="entry name" value="PDZ_ARHGEF11-12-like"/>
    <property type="match status" value="1"/>
</dbReference>
<dbReference type="SUPFAM" id="SSF50156">
    <property type="entry name" value="PDZ domain-like"/>
    <property type="match status" value="1"/>
</dbReference>
<evidence type="ECO:0000256" key="5">
    <source>
        <dbReference type="ARBA" id="ARBA00022553"/>
    </source>
</evidence>
<feature type="region of interest" description="Disordered" evidence="11">
    <location>
        <begin position="858"/>
        <end position="951"/>
    </location>
</feature>
<evidence type="ECO:0000259" key="14">
    <source>
        <dbReference type="PROSITE" id="PS50081"/>
    </source>
</evidence>
<dbReference type="PROSITE" id="PS50132">
    <property type="entry name" value="RGS"/>
    <property type="match status" value="1"/>
</dbReference>
<organism evidence="17 18">
    <name type="scientific">Ditylenchus destructor</name>
    <dbReference type="NCBI Taxonomy" id="166010"/>
    <lineage>
        <taxon>Eukaryota</taxon>
        <taxon>Metazoa</taxon>
        <taxon>Ecdysozoa</taxon>
        <taxon>Nematoda</taxon>
        <taxon>Chromadorea</taxon>
        <taxon>Rhabditida</taxon>
        <taxon>Tylenchina</taxon>
        <taxon>Tylenchomorpha</taxon>
        <taxon>Sphaerularioidea</taxon>
        <taxon>Anguinidae</taxon>
        <taxon>Anguininae</taxon>
        <taxon>Ditylenchus</taxon>
    </lineage>
</organism>
<keyword evidence="4" id="KW-0963">Cytoplasm</keyword>
<dbReference type="SMART" id="SM00325">
    <property type="entry name" value="RhoGEF"/>
    <property type="match status" value="1"/>
</dbReference>
<dbReference type="InterPro" id="IPR036305">
    <property type="entry name" value="RGS_sf"/>
</dbReference>
<dbReference type="Gene3D" id="1.20.900.10">
    <property type="entry name" value="Dbl homology (DH) domain"/>
    <property type="match status" value="1"/>
</dbReference>
<dbReference type="GO" id="GO:0005085">
    <property type="term" value="F:guanyl-nucleotide exchange factor activity"/>
    <property type="evidence" value="ECO:0007669"/>
    <property type="project" value="UniProtKB-KW"/>
</dbReference>
<feature type="domain" description="PH" evidence="12">
    <location>
        <begin position="1304"/>
        <end position="1407"/>
    </location>
</feature>
<feature type="compositionally biased region" description="Low complexity" evidence="11">
    <location>
        <begin position="878"/>
        <end position="888"/>
    </location>
</feature>
<evidence type="ECO:0000256" key="7">
    <source>
        <dbReference type="ARBA" id="ARBA00022723"/>
    </source>
</evidence>
<comment type="caution">
    <text evidence="17">The sequence shown here is derived from an EMBL/GenBank/DDBJ whole genome shotgun (WGS) entry which is preliminary data.</text>
</comment>
<keyword evidence="9" id="KW-0175">Coiled coil</keyword>
<dbReference type="InterPro" id="IPR036034">
    <property type="entry name" value="PDZ_sf"/>
</dbReference>
<feature type="compositionally biased region" description="Polar residues" evidence="11">
    <location>
        <begin position="1643"/>
        <end position="1652"/>
    </location>
</feature>
<dbReference type="Pfam" id="PF00595">
    <property type="entry name" value="PDZ"/>
    <property type="match status" value="1"/>
</dbReference>
<dbReference type="Pfam" id="PF09128">
    <property type="entry name" value="RGS-like"/>
    <property type="match status" value="1"/>
</dbReference>
<feature type="compositionally biased region" description="Low complexity" evidence="11">
    <location>
        <begin position="754"/>
        <end position="771"/>
    </location>
</feature>
<dbReference type="Gene3D" id="2.30.29.30">
    <property type="entry name" value="Pleckstrin-homology domain (PH domain)/Phosphotyrosine-binding domain (PTB)"/>
    <property type="match status" value="1"/>
</dbReference>
<dbReference type="InterPro" id="IPR000219">
    <property type="entry name" value="DH_dom"/>
</dbReference>
<dbReference type="SUPFAM" id="SSF48097">
    <property type="entry name" value="Regulator of G-protein signaling, RGS"/>
    <property type="match status" value="1"/>
</dbReference>
<evidence type="ECO:0000259" key="12">
    <source>
        <dbReference type="PROSITE" id="PS50003"/>
    </source>
</evidence>
<evidence type="ECO:0000259" key="16">
    <source>
        <dbReference type="PROSITE" id="PS50132"/>
    </source>
</evidence>
<feature type="compositionally biased region" description="Pro residues" evidence="11">
    <location>
        <begin position="810"/>
        <end position="824"/>
    </location>
</feature>
<feature type="region of interest" description="Disordered" evidence="11">
    <location>
        <begin position="1630"/>
        <end position="1670"/>
    </location>
</feature>
<dbReference type="Proteomes" id="UP001201812">
    <property type="component" value="Unassembled WGS sequence"/>
</dbReference>
<dbReference type="PANTHER" id="PTHR45872">
    <property type="entry name" value="RHO GUANINE NUCLEOTIDE EXCHANGE FACTOR 2, ISOFORM D"/>
    <property type="match status" value="1"/>
</dbReference>
<dbReference type="SMART" id="SM00228">
    <property type="entry name" value="PDZ"/>
    <property type="match status" value="1"/>
</dbReference>
<dbReference type="InterPro" id="IPR001478">
    <property type="entry name" value="PDZ"/>
</dbReference>
<reference evidence="17" key="1">
    <citation type="submission" date="2022-01" db="EMBL/GenBank/DDBJ databases">
        <title>Genome Sequence Resource for Two Populations of Ditylenchus destructor, the Migratory Endoparasitic Phytonematode.</title>
        <authorList>
            <person name="Zhang H."/>
            <person name="Lin R."/>
            <person name="Xie B."/>
        </authorList>
    </citation>
    <scope>NUCLEOTIDE SEQUENCE</scope>
    <source>
        <strain evidence="17">BazhouSP</strain>
    </source>
</reference>
<keyword evidence="8" id="KW-0862">Zinc</keyword>
<feature type="domain" description="DH" evidence="13">
    <location>
        <begin position="1064"/>
        <end position="1263"/>
    </location>
</feature>
<dbReference type="PROSITE" id="PS50081">
    <property type="entry name" value="ZF_DAG_PE_2"/>
    <property type="match status" value="1"/>
</dbReference>
<dbReference type="InterPro" id="IPR041020">
    <property type="entry name" value="PH_16"/>
</dbReference>
<dbReference type="CDD" id="cd00029">
    <property type="entry name" value="C1"/>
    <property type="match status" value="1"/>
</dbReference>
<feature type="domain" description="PDZ" evidence="15">
    <location>
        <begin position="61"/>
        <end position="138"/>
    </location>
</feature>
<dbReference type="CDD" id="cd00160">
    <property type="entry name" value="RhoGEF"/>
    <property type="match status" value="1"/>
</dbReference>
<evidence type="ECO:0000256" key="10">
    <source>
        <dbReference type="ARBA" id="ARBA00023136"/>
    </source>
</evidence>
<feature type="domain" description="Phorbol-ester/DAG-type" evidence="14">
    <location>
        <begin position="549"/>
        <end position="599"/>
    </location>
</feature>
<keyword evidence="6" id="KW-0344">Guanine-nucleotide releasing factor</keyword>
<evidence type="ECO:0000259" key="15">
    <source>
        <dbReference type="PROSITE" id="PS50106"/>
    </source>
</evidence>
<dbReference type="SUPFAM" id="SSF50729">
    <property type="entry name" value="PH domain-like"/>
    <property type="match status" value="1"/>
</dbReference>
<dbReference type="InterPro" id="IPR035899">
    <property type="entry name" value="DBL_dom_sf"/>
</dbReference>
<dbReference type="InterPro" id="IPR046349">
    <property type="entry name" value="C1-like_sf"/>
</dbReference>
<dbReference type="InterPro" id="IPR002219">
    <property type="entry name" value="PKC_DAG/PE"/>
</dbReference>
<dbReference type="InterPro" id="IPR016137">
    <property type="entry name" value="RGS"/>
</dbReference>
<dbReference type="PANTHER" id="PTHR45872:SF2">
    <property type="entry name" value="RHO GUANINE NUCLEOTIDE EXCHANGE FACTOR 2, ISOFORM D"/>
    <property type="match status" value="1"/>
</dbReference>
<dbReference type="InterPro" id="IPR015212">
    <property type="entry name" value="RGS-like_dom"/>
</dbReference>
<feature type="compositionally biased region" description="Polar residues" evidence="11">
    <location>
        <begin position="7"/>
        <end position="26"/>
    </location>
</feature>
<evidence type="ECO:0000256" key="3">
    <source>
        <dbReference type="ARBA" id="ARBA00022468"/>
    </source>
</evidence>
<keyword evidence="3" id="KW-0343">GTPase activation</keyword>
<feature type="compositionally biased region" description="Polar residues" evidence="11">
    <location>
        <begin position="934"/>
        <end position="943"/>
    </location>
</feature>
<dbReference type="PROSITE" id="PS00479">
    <property type="entry name" value="ZF_DAG_PE_1"/>
    <property type="match status" value="1"/>
</dbReference>
<evidence type="ECO:0000256" key="9">
    <source>
        <dbReference type="ARBA" id="ARBA00023054"/>
    </source>
</evidence>
<dbReference type="PROSITE" id="PS50010">
    <property type="entry name" value="DH_2"/>
    <property type="match status" value="1"/>
</dbReference>
<evidence type="ECO:0000259" key="13">
    <source>
        <dbReference type="PROSITE" id="PS50010"/>
    </source>
</evidence>
<feature type="region of interest" description="Disordered" evidence="11">
    <location>
        <begin position="1"/>
        <end position="26"/>
    </location>
</feature>
<gene>
    <name evidence="17" type="ORF">DdX_16244</name>
</gene>
<keyword evidence="10" id="KW-0472">Membrane</keyword>
<dbReference type="EMBL" id="JAKKPZ010000124">
    <property type="protein sequence ID" value="KAI1701213.1"/>
    <property type="molecule type" value="Genomic_DNA"/>
</dbReference>
<evidence type="ECO:0000256" key="2">
    <source>
        <dbReference type="ARBA" id="ARBA00004496"/>
    </source>
</evidence>
<dbReference type="GO" id="GO:0016020">
    <property type="term" value="C:membrane"/>
    <property type="evidence" value="ECO:0007669"/>
    <property type="project" value="UniProtKB-SubCell"/>
</dbReference>
<keyword evidence="18" id="KW-1185">Reference proteome</keyword>
<feature type="compositionally biased region" description="Low complexity" evidence="11">
    <location>
        <begin position="1653"/>
        <end position="1663"/>
    </location>
</feature>
<protein>
    <submittedName>
        <fullName evidence="17">Regulator of G protein signaling-like domain-containing protein</fullName>
    </submittedName>
</protein>
<dbReference type="SUPFAM" id="SSF57889">
    <property type="entry name" value="Cysteine-rich domain"/>
    <property type="match status" value="1"/>
</dbReference>
<feature type="domain" description="RGS" evidence="16">
    <location>
        <begin position="316"/>
        <end position="415"/>
    </location>
</feature>
<dbReference type="InterPro" id="IPR044926">
    <property type="entry name" value="RGS_subdomain_2"/>
</dbReference>
<comment type="subcellular location">
    <subcellularLocation>
        <location evidence="2">Cytoplasm</location>
    </subcellularLocation>
    <subcellularLocation>
        <location evidence="1">Membrane</location>
    </subcellularLocation>
</comment>
<feature type="region of interest" description="Disordered" evidence="11">
    <location>
        <begin position="640"/>
        <end position="667"/>
    </location>
</feature>
<dbReference type="PROSITE" id="PS50003">
    <property type="entry name" value="PH_DOMAIN"/>
    <property type="match status" value="1"/>
</dbReference>
<dbReference type="Gene3D" id="3.30.60.20">
    <property type="match status" value="1"/>
</dbReference>
<accession>A0AAD4MQQ7</accession>
<dbReference type="InterPro" id="IPR011993">
    <property type="entry name" value="PH-like_dom_sf"/>
</dbReference>
<dbReference type="Pfam" id="PF00621">
    <property type="entry name" value="RhoGEF"/>
    <property type="match status" value="1"/>
</dbReference>
<dbReference type="Pfam" id="PF00130">
    <property type="entry name" value="C1_1"/>
    <property type="match status" value="1"/>
</dbReference>
<name>A0AAD4MQQ7_9BILA</name>
<feature type="compositionally biased region" description="Low complexity" evidence="11">
    <location>
        <begin position="910"/>
        <end position="926"/>
    </location>
</feature>
<dbReference type="PROSITE" id="PS50106">
    <property type="entry name" value="PDZ"/>
    <property type="match status" value="1"/>
</dbReference>
<evidence type="ECO:0000256" key="11">
    <source>
        <dbReference type="SAM" id="MobiDB-lite"/>
    </source>
</evidence>
<dbReference type="InterPro" id="IPR001849">
    <property type="entry name" value="PH_domain"/>
</dbReference>
<evidence type="ECO:0000256" key="4">
    <source>
        <dbReference type="ARBA" id="ARBA00022490"/>
    </source>
</evidence>
<sequence length="1670" mass="185150">MPLLAEENQNVEQTSKDLSPQSRFSAPSTYQIDNRHRSLQDTQHTIENANRRSSEQLVERCVLVAKQSDGYGLTVSGDYPVFVATVKPDGAAFRAGVRQGDRILKVNGMPVTSSNQQEVVRMISGGQQVALTLLGRPPAPISFAMPLPPPLFHSSNPKLHEEVGYHHRRDRSDSKATTITNFGYRDQNLEEAQQREEWKRRKIWELVETLKQEKINLENLREKPNQGTRFEKCLQKIADTQLKLKSLDPNYDDERLGGAFPPNNNNKVEPLPSVKSWVDSGGMHYVQAVADVMPMEDESEEDDDLGVIEDSGPFSNLLDLKQRPGYLAIFIRYLLDHSNPSSLLFYLTTDVYQSFPNTKELRRFAYEIFSTFLIPTAPLQVPDISQPLIQQIDKVLRSAAQNSTSQEIDQLKKLFIPSKTKAVGEIEDLLADFRQKRSMGWAGTGVNAELLANLEKADHLTELRISERILFQILESLMHLCNGDLENCEPRTLALIMAIASVIKVVLNLKTNYTPWEKLLEKCPTFMTAQKSGSMLSKMKPKRTIQIKDHQFSLNSVSLTVHCYHCRDAVWGVNAQAYFCQYCDVIVHKQCANHLTDHCYAVASQQQKSKDKSISATTKIVGGKSLKDKITGNVSASTTSLHQVGVPSHPIASTHRQPAHHRSNNRISDSVSVGGTEHHLCHAQQHRPSHSTSASLTPPMLRSHAVIGQGPTGHMRSGTHVGSRSSRLNDDEASDALIDMQSPTGVLSPITTIAPSTMCSSPASTSNSTSMLPPPVFSQKFERIVPPAPPTSMPPAVPPGKKSDVTSPSDIPPPMSPPPPPPTTQPNLAPYHAERVAENVKSMSSDSGIGTDVLTMLMGADGRPHPVSRTHSMKSDPTTTATTSQQTQIKRKNANSLGAADSANVAGTTLAPSPLADSSLKSSPSSTYEKPKNATASTLTVGRSSDADGSSYASAVDLSAMAVTLTPSIGMSASPSHMGLEIPSGGTSLAQSPALARAMELSAAGSSSSQASINEEEQRLMMERVEKTVIVDGDSDLEVETEVPSLESLVSWEVLRHLKPKEKKRQEVINELLHTERTHVRNLKILYQVFYRPMVLQRVIPPDLIKLLFGNIDDLLEVHMEMHQKMKVAKEMWRRDGKLEGKIYGDVGELLESMFDGPAGERLMKVTEVFCQSQQHALDTLRARYTRSKDDPLSSFLAEAESNPICRKLQLKDMIPVEMQRLVKYPLLLETIAKYTVETSEDLPRLQNSVSCAKRILSSVNTAKRNAENLRRLEEIQKRLDFPAPEKGSSGESFFQKFDFRQHRLIYEGSLTWRQSKGKTIDLQVILLEHLLVFLTKSPDGTRLQLKIHEPGCIPVMRLAHVQVEEKSNDKRALTLFYTCDLRIFELVAQTATERKTWHRLIENQVSVTRADMPGDSALYPFTSSTPPQSGSPYKVRSTIVGQDEGPNQQLARIEQVHVLTHPSLVNANEIKIDQPRILEHAQPILTPVERLSRNDKMIITALVDKHNILSEILKEQNKGNPQELERIAEMMTGLSVAELKQRSSKELAMSAIVHGNRLLDSINKAMFVKKEDSDKLALDESEKHLPSVPCYKLTAVAAPLMNHLKALMQVIQDQDVEIGSLKQEVVRCRENSSGAPDRTASEETLLQPQDNSSLGSGSASGSRMVLRST</sequence>
<dbReference type="Gene3D" id="2.30.42.10">
    <property type="match status" value="1"/>
</dbReference>
<dbReference type="GO" id="GO:0001664">
    <property type="term" value="F:G protein-coupled receptor binding"/>
    <property type="evidence" value="ECO:0007669"/>
    <property type="project" value="TreeGrafter"/>
</dbReference>
<feature type="compositionally biased region" description="Pro residues" evidence="11">
    <location>
        <begin position="786"/>
        <end position="798"/>
    </location>
</feature>
<evidence type="ECO:0000313" key="17">
    <source>
        <dbReference type="EMBL" id="KAI1701213.1"/>
    </source>
</evidence>
<evidence type="ECO:0000256" key="6">
    <source>
        <dbReference type="ARBA" id="ARBA00022658"/>
    </source>
</evidence>
<evidence type="ECO:0000256" key="8">
    <source>
        <dbReference type="ARBA" id="ARBA00022833"/>
    </source>
</evidence>
<dbReference type="GO" id="GO:0046872">
    <property type="term" value="F:metal ion binding"/>
    <property type="evidence" value="ECO:0007669"/>
    <property type="project" value="UniProtKB-KW"/>
</dbReference>
<proteinExistence type="predicted"/>
<dbReference type="GO" id="GO:0005096">
    <property type="term" value="F:GTPase activator activity"/>
    <property type="evidence" value="ECO:0007669"/>
    <property type="project" value="UniProtKB-KW"/>
</dbReference>
<dbReference type="SMART" id="SM00233">
    <property type="entry name" value="PH"/>
    <property type="match status" value="1"/>
</dbReference>
<dbReference type="SMART" id="SM00109">
    <property type="entry name" value="C1"/>
    <property type="match status" value="1"/>
</dbReference>